<accession>A0A9P9BSD6</accession>
<dbReference type="GeneID" id="70177428"/>
<protein>
    <submittedName>
        <fullName evidence="1">Uncharacterized protein</fullName>
    </submittedName>
</protein>
<proteinExistence type="predicted"/>
<dbReference type="RefSeq" id="XP_046014460.1">
    <property type="nucleotide sequence ID" value="XM_046147882.1"/>
</dbReference>
<dbReference type="EMBL" id="JAGTJQ010000004">
    <property type="protein sequence ID" value="KAH7033628.1"/>
    <property type="molecule type" value="Genomic_DNA"/>
</dbReference>
<evidence type="ECO:0000313" key="1">
    <source>
        <dbReference type="EMBL" id="KAH7033628.1"/>
    </source>
</evidence>
<sequence>MSRQPMLTIIPYQNNVTNRQFMLHQVRLRRLLQNLHWGGGYFDSDPLRRLLCRLHAMADVHRAPMPDCDFFFFFFQLHEHDQRVCGLSPDLHGDVRHCHRDSLRGMLSGLQALADVHATAMSHEISKGIVSPLHDFQAFSKRIEKKWVMDSRRKPM</sequence>
<gene>
    <name evidence="1" type="ORF">B0I36DRAFT_110990</name>
</gene>
<comment type="caution">
    <text evidence="1">The sequence shown here is derived from an EMBL/GenBank/DDBJ whole genome shotgun (WGS) entry which is preliminary data.</text>
</comment>
<evidence type="ECO:0000313" key="2">
    <source>
        <dbReference type="Proteomes" id="UP000756346"/>
    </source>
</evidence>
<organism evidence="1 2">
    <name type="scientific">Microdochium trichocladiopsis</name>
    <dbReference type="NCBI Taxonomy" id="1682393"/>
    <lineage>
        <taxon>Eukaryota</taxon>
        <taxon>Fungi</taxon>
        <taxon>Dikarya</taxon>
        <taxon>Ascomycota</taxon>
        <taxon>Pezizomycotina</taxon>
        <taxon>Sordariomycetes</taxon>
        <taxon>Xylariomycetidae</taxon>
        <taxon>Xylariales</taxon>
        <taxon>Microdochiaceae</taxon>
        <taxon>Microdochium</taxon>
    </lineage>
</organism>
<reference evidence="1" key="1">
    <citation type="journal article" date="2021" name="Nat. Commun.">
        <title>Genetic determinants of endophytism in the Arabidopsis root mycobiome.</title>
        <authorList>
            <person name="Mesny F."/>
            <person name="Miyauchi S."/>
            <person name="Thiergart T."/>
            <person name="Pickel B."/>
            <person name="Atanasova L."/>
            <person name="Karlsson M."/>
            <person name="Huettel B."/>
            <person name="Barry K.W."/>
            <person name="Haridas S."/>
            <person name="Chen C."/>
            <person name="Bauer D."/>
            <person name="Andreopoulos W."/>
            <person name="Pangilinan J."/>
            <person name="LaButti K."/>
            <person name="Riley R."/>
            <person name="Lipzen A."/>
            <person name="Clum A."/>
            <person name="Drula E."/>
            <person name="Henrissat B."/>
            <person name="Kohler A."/>
            <person name="Grigoriev I.V."/>
            <person name="Martin F.M."/>
            <person name="Hacquard S."/>
        </authorList>
    </citation>
    <scope>NUCLEOTIDE SEQUENCE</scope>
    <source>
        <strain evidence="1">MPI-CAGE-CH-0230</strain>
    </source>
</reference>
<keyword evidence="2" id="KW-1185">Reference proteome</keyword>
<dbReference type="AlphaFoldDB" id="A0A9P9BSD6"/>
<dbReference type="Proteomes" id="UP000756346">
    <property type="component" value="Unassembled WGS sequence"/>
</dbReference>
<name>A0A9P9BSD6_9PEZI</name>